<dbReference type="Proteomes" id="UP000034894">
    <property type="component" value="Unassembled WGS sequence"/>
</dbReference>
<dbReference type="AlphaFoldDB" id="A0A0G1GIC5"/>
<evidence type="ECO:0000259" key="1">
    <source>
        <dbReference type="Pfam" id="PF00535"/>
    </source>
</evidence>
<organism evidence="2 3">
    <name type="scientific">Candidatus Gottesmanbacteria bacterium GW2011_GWA2_43_14</name>
    <dbReference type="NCBI Taxonomy" id="1618443"/>
    <lineage>
        <taxon>Bacteria</taxon>
        <taxon>Candidatus Gottesmaniibacteriota</taxon>
    </lineage>
</organism>
<name>A0A0G1GIC5_9BACT</name>
<reference evidence="2 3" key="1">
    <citation type="journal article" date="2015" name="Nature">
        <title>rRNA introns, odd ribosomes, and small enigmatic genomes across a large radiation of phyla.</title>
        <authorList>
            <person name="Brown C.T."/>
            <person name="Hug L.A."/>
            <person name="Thomas B.C."/>
            <person name="Sharon I."/>
            <person name="Castelle C.J."/>
            <person name="Singh A."/>
            <person name="Wilkins M.J."/>
            <person name="Williams K.H."/>
            <person name="Banfield J.F."/>
        </authorList>
    </citation>
    <scope>NUCLEOTIDE SEQUENCE [LARGE SCALE GENOMIC DNA]</scope>
</reference>
<gene>
    <name evidence="2" type="ORF">UV73_C0001G0064</name>
</gene>
<accession>A0A0G1GIC5</accession>
<dbReference type="InterPro" id="IPR029044">
    <property type="entry name" value="Nucleotide-diphossugar_trans"/>
</dbReference>
<sequence>MTNDISAVILAKNSETKIRKCLESLDWCSELVIIDDFSSDKTLEVIDRFKDKNKIRIKIHQHQLKGDFSAQRNFGLSKAEFSRILFVDSDEVVSQELAEEIKNLLKSDDDRIKGYFIRRLDIFLGKKLNYGETGNISFLRLGKKEFGQWEGKVHEVWRIKGQTGNLRNPLLHHPHDTLGSFIGKLNKYTTIVAQSWKEQGKEVGFLEILFYPPGKFFNNYILKAGFLDGAPGLIMAVMMSLHSFLARGKLYLSNLKNVQNF</sequence>
<dbReference type="InterPro" id="IPR001173">
    <property type="entry name" value="Glyco_trans_2-like"/>
</dbReference>
<evidence type="ECO:0000313" key="3">
    <source>
        <dbReference type="Proteomes" id="UP000034894"/>
    </source>
</evidence>
<evidence type="ECO:0000313" key="2">
    <source>
        <dbReference type="EMBL" id="KKS98543.1"/>
    </source>
</evidence>
<dbReference type="Gene3D" id="3.90.550.10">
    <property type="entry name" value="Spore Coat Polysaccharide Biosynthesis Protein SpsA, Chain A"/>
    <property type="match status" value="1"/>
</dbReference>
<comment type="caution">
    <text evidence="2">The sequence shown here is derived from an EMBL/GenBank/DDBJ whole genome shotgun (WGS) entry which is preliminary data.</text>
</comment>
<dbReference type="PANTHER" id="PTHR43630">
    <property type="entry name" value="POLY-BETA-1,6-N-ACETYL-D-GLUCOSAMINE SYNTHASE"/>
    <property type="match status" value="1"/>
</dbReference>
<keyword evidence="2" id="KW-0808">Transferase</keyword>
<dbReference type="STRING" id="1618443.UV73_C0001G0064"/>
<proteinExistence type="predicted"/>
<dbReference type="SUPFAM" id="SSF53448">
    <property type="entry name" value="Nucleotide-diphospho-sugar transferases"/>
    <property type="match status" value="1"/>
</dbReference>
<dbReference type="PANTHER" id="PTHR43630:SF2">
    <property type="entry name" value="GLYCOSYLTRANSFERASE"/>
    <property type="match status" value="1"/>
</dbReference>
<dbReference type="CDD" id="cd02511">
    <property type="entry name" value="Beta4Glucosyltransferase"/>
    <property type="match status" value="1"/>
</dbReference>
<protein>
    <submittedName>
        <fullName evidence="2">Family 2 glycosyl transferase</fullName>
    </submittedName>
</protein>
<dbReference type="GO" id="GO:0016740">
    <property type="term" value="F:transferase activity"/>
    <property type="evidence" value="ECO:0007669"/>
    <property type="project" value="UniProtKB-KW"/>
</dbReference>
<feature type="domain" description="Glycosyltransferase 2-like" evidence="1">
    <location>
        <begin position="6"/>
        <end position="110"/>
    </location>
</feature>
<dbReference type="EMBL" id="LCFP01000001">
    <property type="protein sequence ID" value="KKS98543.1"/>
    <property type="molecule type" value="Genomic_DNA"/>
</dbReference>
<dbReference type="Pfam" id="PF00535">
    <property type="entry name" value="Glycos_transf_2"/>
    <property type="match status" value="1"/>
</dbReference>